<dbReference type="GO" id="GO:0042802">
    <property type="term" value="F:identical protein binding"/>
    <property type="evidence" value="ECO:0007669"/>
    <property type="project" value="TreeGrafter"/>
</dbReference>
<evidence type="ECO:0000259" key="8">
    <source>
        <dbReference type="Pfam" id="PF00155"/>
    </source>
</evidence>
<name>A0AA37TRT7_9GAMM</name>
<evidence type="ECO:0000256" key="4">
    <source>
        <dbReference type="ARBA" id="ARBA00022576"/>
    </source>
</evidence>
<comment type="similarity">
    <text evidence="2 7">Belongs to the class-I pyridoxal-phosphate-dependent aminotransferase family.</text>
</comment>
<dbReference type="InterPro" id="IPR000796">
    <property type="entry name" value="Asp_trans"/>
</dbReference>
<dbReference type="PROSITE" id="PS00105">
    <property type="entry name" value="AA_TRANSFER_CLASS_1"/>
    <property type="match status" value="1"/>
</dbReference>
<evidence type="ECO:0000256" key="2">
    <source>
        <dbReference type="ARBA" id="ARBA00007441"/>
    </source>
</evidence>
<comment type="cofactor">
    <cofactor evidence="1 7">
        <name>pyridoxal 5'-phosphate</name>
        <dbReference type="ChEBI" id="CHEBI:597326"/>
    </cofactor>
</comment>
<keyword evidence="5 7" id="KW-0808">Transferase</keyword>
<dbReference type="PANTHER" id="PTHR11879:SF22">
    <property type="entry name" value="ASPARTATE AMINOTRANSFERASE, MITOCHONDRIAL"/>
    <property type="match status" value="1"/>
</dbReference>
<evidence type="ECO:0000256" key="3">
    <source>
        <dbReference type="ARBA" id="ARBA00011738"/>
    </source>
</evidence>
<dbReference type="InterPro" id="IPR004838">
    <property type="entry name" value="NHTrfase_class1_PyrdxlP-BS"/>
</dbReference>
<evidence type="ECO:0000256" key="5">
    <source>
        <dbReference type="ARBA" id="ARBA00022679"/>
    </source>
</evidence>
<dbReference type="FunFam" id="3.90.1150.10:FF:000001">
    <property type="entry name" value="Aspartate aminotransferase"/>
    <property type="match status" value="1"/>
</dbReference>
<evidence type="ECO:0000256" key="7">
    <source>
        <dbReference type="RuleBase" id="RU000481"/>
    </source>
</evidence>
<dbReference type="AlphaFoldDB" id="A0AA37TRT7"/>
<dbReference type="RefSeq" id="WP_095499034.1">
    <property type="nucleotide sequence ID" value="NZ_BSPO01000003.1"/>
</dbReference>
<dbReference type="InterPro" id="IPR015424">
    <property type="entry name" value="PyrdxlP-dep_Trfase"/>
</dbReference>
<dbReference type="SUPFAM" id="SSF53383">
    <property type="entry name" value="PLP-dependent transferases"/>
    <property type="match status" value="1"/>
</dbReference>
<dbReference type="Gene3D" id="3.40.640.10">
    <property type="entry name" value="Type I PLP-dependent aspartate aminotransferase-like (Major domain)"/>
    <property type="match status" value="1"/>
</dbReference>
<evidence type="ECO:0000256" key="6">
    <source>
        <dbReference type="ARBA" id="ARBA00022898"/>
    </source>
</evidence>
<dbReference type="GO" id="GO:0030170">
    <property type="term" value="F:pyridoxal phosphate binding"/>
    <property type="evidence" value="ECO:0007669"/>
    <property type="project" value="InterPro"/>
</dbReference>
<feature type="domain" description="Aminotransferase class I/classII large" evidence="8">
    <location>
        <begin position="28"/>
        <end position="392"/>
    </location>
</feature>
<gene>
    <name evidence="9" type="primary">aspC</name>
    <name evidence="9" type="ORF">GCM10007894_25400</name>
</gene>
<dbReference type="InterPro" id="IPR015421">
    <property type="entry name" value="PyrdxlP-dep_Trfase_major"/>
</dbReference>
<dbReference type="Pfam" id="PF00155">
    <property type="entry name" value="Aminotran_1_2"/>
    <property type="match status" value="1"/>
</dbReference>
<keyword evidence="10" id="KW-1185">Reference proteome</keyword>
<dbReference type="Gene3D" id="3.90.1150.10">
    <property type="entry name" value="Aspartate Aminotransferase, domain 1"/>
    <property type="match status" value="1"/>
</dbReference>
<dbReference type="InterPro" id="IPR004839">
    <property type="entry name" value="Aminotransferase_I/II_large"/>
</dbReference>
<accession>A0AA37TRT7</accession>
<dbReference type="InterPro" id="IPR015422">
    <property type="entry name" value="PyrdxlP-dep_Trfase_small"/>
</dbReference>
<dbReference type="GO" id="GO:0033585">
    <property type="term" value="P:L-phenylalanine biosynthetic process from chorismate via phenylpyruvate"/>
    <property type="evidence" value="ECO:0007669"/>
    <property type="project" value="TreeGrafter"/>
</dbReference>
<dbReference type="EC" id="2.6.1.-" evidence="7"/>
<dbReference type="GO" id="GO:0004069">
    <property type="term" value="F:L-aspartate:2-oxoglutarate aminotransferase activity"/>
    <property type="evidence" value="ECO:0007669"/>
    <property type="project" value="TreeGrafter"/>
</dbReference>
<reference evidence="9 10" key="1">
    <citation type="journal article" date="2014" name="Int. J. Syst. Evol. Microbiol.">
        <title>Complete genome sequence of Corynebacterium casei LMG S-19264T (=DSM 44701T), isolated from a smear-ripened cheese.</title>
        <authorList>
            <consortium name="US DOE Joint Genome Institute (JGI-PGF)"/>
            <person name="Walter F."/>
            <person name="Albersmeier A."/>
            <person name="Kalinowski J."/>
            <person name="Ruckert C."/>
        </authorList>
    </citation>
    <scope>NUCLEOTIDE SEQUENCE [LARGE SCALE GENOMIC DNA]</scope>
    <source>
        <strain evidence="9 10">NBRC 112785</strain>
    </source>
</reference>
<evidence type="ECO:0000313" key="10">
    <source>
        <dbReference type="Proteomes" id="UP001157439"/>
    </source>
</evidence>
<keyword evidence="4 7" id="KW-0032">Aminotransferase</keyword>
<comment type="subunit">
    <text evidence="3">Homodimer.</text>
</comment>
<comment type="caution">
    <text evidence="9">The sequence shown here is derived from an EMBL/GenBank/DDBJ whole genome shotgun (WGS) entry which is preliminary data.</text>
</comment>
<keyword evidence="6" id="KW-0663">Pyridoxal phosphate</keyword>
<organism evidence="9 10">
    <name type="scientific">Paraferrimonas haliotis</name>
    <dbReference type="NCBI Taxonomy" id="2013866"/>
    <lineage>
        <taxon>Bacteria</taxon>
        <taxon>Pseudomonadati</taxon>
        <taxon>Pseudomonadota</taxon>
        <taxon>Gammaproteobacteria</taxon>
        <taxon>Alteromonadales</taxon>
        <taxon>Ferrimonadaceae</taxon>
        <taxon>Paraferrimonas</taxon>
    </lineage>
</organism>
<evidence type="ECO:0000313" key="9">
    <source>
        <dbReference type="EMBL" id="GLS84563.1"/>
    </source>
</evidence>
<dbReference type="PRINTS" id="PR00799">
    <property type="entry name" value="TRANSAMINASE"/>
</dbReference>
<protein>
    <recommendedName>
        <fullName evidence="7">Aminotransferase</fullName>
        <ecNumber evidence="7">2.6.1.-</ecNumber>
    </recommendedName>
</protein>
<dbReference type="GO" id="GO:0004838">
    <property type="term" value="F:L-tyrosine-2-oxoglutarate transaminase activity"/>
    <property type="evidence" value="ECO:0007669"/>
    <property type="project" value="TreeGrafter"/>
</dbReference>
<proteinExistence type="inferred from homology"/>
<dbReference type="NCBIfam" id="NF006719">
    <property type="entry name" value="PRK09257.1"/>
    <property type="match status" value="1"/>
</dbReference>
<dbReference type="EMBL" id="BSPO01000003">
    <property type="protein sequence ID" value="GLS84563.1"/>
    <property type="molecule type" value="Genomic_DNA"/>
</dbReference>
<dbReference type="PANTHER" id="PTHR11879">
    <property type="entry name" value="ASPARTATE AMINOTRANSFERASE"/>
    <property type="match status" value="1"/>
</dbReference>
<dbReference type="CDD" id="cd00609">
    <property type="entry name" value="AAT_like"/>
    <property type="match status" value="1"/>
</dbReference>
<dbReference type="GO" id="GO:0005829">
    <property type="term" value="C:cytosol"/>
    <property type="evidence" value="ECO:0007669"/>
    <property type="project" value="TreeGrafter"/>
</dbReference>
<dbReference type="Proteomes" id="UP001157439">
    <property type="component" value="Unassembled WGS sequence"/>
</dbReference>
<sequence>MLFSAIEQAPADPILGLTDAFKADARSNKINLGVGIYKNEAGQTPVLDSVKKAEALLLETQTSKSYLGIEGVAEYSALVQDLLFGESSDIRQSNRLFTAQAPGGTGSLRVAAEFLVNVANVSTIWVSNPTWANHNAIFTAAGLTVKSYRYYDKQNHGLDFDGMLADLSQVEANDVVLVHGCCHNPTGIDLNLEQWQQLANLCKQQQAMPLFDFAYQGFANGVEEDAAGLRLVASIVPELMVANSFSKNFGLYNERIGGITLLSESTDSGQRAFSQVKKTIRAIYSNPPAHGALIVATILANPELKQLWIEEVKQMRERIHKMRTLFVSKLADAGITQDFSFIERQNGMFSFSGLSVEQVDRLKQEFGIYIVGSGRISVAGMTRSNMDDLVAGIKAVL</sequence>
<evidence type="ECO:0000256" key="1">
    <source>
        <dbReference type="ARBA" id="ARBA00001933"/>
    </source>
</evidence>
<dbReference type="FunFam" id="3.40.640.10:FF:000015">
    <property type="entry name" value="Aspartate aminotransferase"/>
    <property type="match status" value="1"/>
</dbReference>